<keyword evidence="2" id="KW-0472">Membrane</keyword>
<comment type="caution">
    <text evidence="4">The sequence shown here is derived from an EMBL/GenBank/DDBJ whole genome shotgun (WGS) entry which is preliminary data.</text>
</comment>
<evidence type="ECO:0000313" key="5">
    <source>
        <dbReference type="Proteomes" id="UP001341444"/>
    </source>
</evidence>
<reference evidence="4 5" key="1">
    <citation type="submission" date="2023-03" db="EMBL/GenBank/DDBJ databases">
        <title>Bacillus Genome Sequencing.</title>
        <authorList>
            <person name="Dunlap C."/>
        </authorList>
    </citation>
    <scope>NUCLEOTIDE SEQUENCE [LARGE SCALE GENOMIC DNA]</scope>
    <source>
        <strain evidence="4 5">B-23453</strain>
    </source>
</reference>
<keyword evidence="5" id="KW-1185">Reference proteome</keyword>
<name>A0ABU6MF33_9BACI</name>
<evidence type="ECO:0000256" key="2">
    <source>
        <dbReference type="SAM" id="Phobius"/>
    </source>
</evidence>
<evidence type="ECO:0000256" key="1">
    <source>
        <dbReference type="SAM" id="MobiDB-lite"/>
    </source>
</evidence>
<dbReference type="InterPro" id="IPR021309">
    <property type="entry name" value="YgaP-like_TM"/>
</dbReference>
<proteinExistence type="predicted"/>
<dbReference type="Proteomes" id="UP001341444">
    <property type="component" value="Unassembled WGS sequence"/>
</dbReference>
<dbReference type="RefSeq" id="WP_066267150.1">
    <property type="nucleotide sequence ID" value="NZ_JARMAB010000007.1"/>
</dbReference>
<feature type="transmembrane region" description="Helical" evidence="2">
    <location>
        <begin position="6"/>
        <end position="26"/>
    </location>
</feature>
<dbReference type="Pfam" id="PF11127">
    <property type="entry name" value="YgaP-like_TM"/>
    <property type="match status" value="1"/>
</dbReference>
<keyword evidence="2" id="KW-0812">Transmembrane</keyword>
<evidence type="ECO:0000313" key="4">
    <source>
        <dbReference type="EMBL" id="MED1202656.1"/>
    </source>
</evidence>
<protein>
    <submittedName>
        <fullName evidence="4">DUF2892 domain-containing protein</fullName>
    </submittedName>
</protein>
<sequence length="107" mass="12161">MKITQNIGIINAMIRITCGLTVLAWSTSKLVKRPWRSSYLLMAMMGAMKVAEGIVRYCPLTALIQSADYQNGHNTNRNTHNDHASPDQQQNHTHTKEQKQNLDFSDF</sequence>
<dbReference type="EMBL" id="JARMAB010000007">
    <property type="protein sequence ID" value="MED1202656.1"/>
    <property type="molecule type" value="Genomic_DNA"/>
</dbReference>
<keyword evidence="2" id="KW-1133">Transmembrane helix</keyword>
<feature type="domain" description="Inner membrane protein YgaP-like transmembrane" evidence="3">
    <location>
        <begin position="4"/>
        <end position="65"/>
    </location>
</feature>
<feature type="region of interest" description="Disordered" evidence="1">
    <location>
        <begin position="70"/>
        <end position="107"/>
    </location>
</feature>
<evidence type="ECO:0000259" key="3">
    <source>
        <dbReference type="Pfam" id="PF11127"/>
    </source>
</evidence>
<gene>
    <name evidence="4" type="ORF">P4T90_06055</name>
</gene>
<accession>A0ABU6MF33</accession>
<organism evidence="4 5">
    <name type="scientific">Heyndrickxia acidicola</name>
    <dbReference type="NCBI Taxonomy" id="209389"/>
    <lineage>
        <taxon>Bacteria</taxon>
        <taxon>Bacillati</taxon>
        <taxon>Bacillota</taxon>
        <taxon>Bacilli</taxon>
        <taxon>Bacillales</taxon>
        <taxon>Bacillaceae</taxon>
        <taxon>Heyndrickxia</taxon>
    </lineage>
</organism>